<accession>A0A3M7PKD7</accession>
<sequence length="108" mass="13242">MDNINCQQLFLVICRIHTYLADLNNREKKLHRLPRRFDMICTKSHFFTGVFFSLNETLFEYSSFLTIVNLSEQEKQQKENRSNLYTVILLYWKRDMFCMEFKMFFDKS</sequence>
<gene>
    <name evidence="1" type="ORF">BpHYR1_010189</name>
</gene>
<comment type="caution">
    <text evidence="1">The sequence shown here is derived from an EMBL/GenBank/DDBJ whole genome shotgun (WGS) entry which is preliminary data.</text>
</comment>
<evidence type="ECO:0000313" key="1">
    <source>
        <dbReference type="EMBL" id="RMZ99542.1"/>
    </source>
</evidence>
<protein>
    <submittedName>
        <fullName evidence="1">Uncharacterized protein</fullName>
    </submittedName>
</protein>
<organism evidence="1 2">
    <name type="scientific">Brachionus plicatilis</name>
    <name type="common">Marine rotifer</name>
    <name type="synonym">Brachionus muelleri</name>
    <dbReference type="NCBI Taxonomy" id="10195"/>
    <lineage>
        <taxon>Eukaryota</taxon>
        <taxon>Metazoa</taxon>
        <taxon>Spiralia</taxon>
        <taxon>Gnathifera</taxon>
        <taxon>Rotifera</taxon>
        <taxon>Eurotatoria</taxon>
        <taxon>Monogononta</taxon>
        <taxon>Pseudotrocha</taxon>
        <taxon>Ploima</taxon>
        <taxon>Brachionidae</taxon>
        <taxon>Brachionus</taxon>
    </lineage>
</organism>
<dbReference type="AlphaFoldDB" id="A0A3M7PKD7"/>
<reference evidence="1 2" key="1">
    <citation type="journal article" date="2018" name="Sci. Rep.">
        <title>Genomic signatures of local adaptation to the degree of environmental predictability in rotifers.</title>
        <authorList>
            <person name="Franch-Gras L."/>
            <person name="Hahn C."/>
            <person name="Garcia-Roger E.M."/>
            <person name="Carmona M.J."/>
            <person name="Serra M."/>
            <person name="Gomez A."/>
        </authorList>
    </citation>
    <scope>NUCLEOTIDE SEQUENCE [LARGE SCALE GENOMIC DNA]</scope>
    <source>
        <strain evidence="1">HYR1</strain>
    </source>
</reference>
<proteinExistence type="predicted"/>
<keyword evidence="2" id="KW-1185">Reference proteome</keyword>
<dbReference type="Proteomes" id="UP000276133">
    <property type="component" value="Unassembled WGS sequence"/>
</dbReference>
<name>A0A3M7PKD7_BRAPC</name>
<dbReference type="EMBL" id="REGN01010177">
    <property type="protein sequence ID" value="RMZ99542.1"/>
    <property type="molecule type" value="Genomic_DNA"/>
</dbReference>
<evidence type="ECO:0000313" key="2">
    <source>
        <dbReference type="Proteomes" id="UP000276133"/>
    </source>
</evidence>